<evidence type="ECO:0000256" key="1">
    <source>
        <dbReference type="ARBA" id="ARBA00004613"/>
    </source>
</evidence>
<dbReference type="GO" id="GO:0005975">
    <property type="term" value="P:carbohydrate metabolic process"/>
    <property type="evidence" value="ECO:0007669"/>
    <property type="project" value="InterPro"/>
</dbReference>
<dbReference type="SUPFAM" id="SSF88713">
    <property type="entry name" value="Glycoside hydrolase/deacetylase"/>
    <property type="match status" value="1"/>
</dbReference>
<protein>
    <submittedName>
        <fullName evidence="4">Polysaccharide deacetylase</fullName>
    </submittedName>
</protein>
<dbReference type="PANTHER" id="PTHR34216">
    <property type="match status" value="1"/>
</dbReference>
<dbReference type="Proteomes" id="UP000032809">
    <property type="component" value="Chromosome I"/>
</dbReference>
<dbReference type="OrthoDB" id="43281at2"/>
<dbReference type="GO" id="GO:0005576">
    <property type="term" value="C:extracellular region"/>
    <property type="evidence" value="ECO:0007669"/>
    <property type="project" value="UniProtKB-SubCell"/>
</dbReference>
<dbReference type="InterPro" id="IPR011330">
    <property type="entry name" value="Glyco_hydro/deAcase_b/a-brl"/>
</dbReference>
<accession>A0A0C7P2R0</accession>
<dbReference type="InterPro" id="IPR051398">
    <property type="entry name" value="Polysacch_Deacetylase"/>
</dbReference>
<dbReference type="EMBL" id="LN824141">
    <property type="protein sequence ID" value="CEP78620.1"/>
    <property type="molecule type" value="Genomic_DNA"/>
</dbReference>
<dbReference type="KEGG" id="dtn:DTL3_1326"/>
<dbReference type="STRING" id="1006576.DTL3_1326"/>
<feature type="domain" description="NodB homology" evidence="3">
    <location>
        <begin position="14"/>
        <end position="265"/>
    </location>
</feature>
<comment type="subcellular location">
    <subcellularLocation>
        <location evidence="1">Secreted</location>
    </subcellularLocation>
</comment>
<dbReference type="HOGENOM" id="CLU_080975_0_0_0"/>
<dbReference type="InterPro" id="IPR002509">
    <property type="entry name" value="NODB_dom"/>
</dbReference>
<dbReference type="PATRIC" id="fig|1006576.9.peg.1323"/>
<sequence length="265" mass="31137">MKISFSYYPEGKRKAVTMSYDDGQIYDRKLVKIFNKYGIKGTFHLNSGKFDTYPFLNASEINNLFQGHEVSIHTLNHLFLTTLTKETIIEEIKGDKENLESLVNFPVRGMSYPYGDYNEELVKMLPYLDIEYSRTVNSHRNYTLPENFLTWHPTCHHDDHLLERTTDFVELDPNGRMLLLYVWGHSFEFERNNNWDLIEEFCKTIGNKDEIWYATNIEIIDYINALKNLKFSSNQHIIFNPSALDLWIGVDGNPTKINSGEYTYL</sequence>
<dbReference type="GO" id="GO:0016810">
    <property type="term" value="F:hydrolase activity, acting on carbon-nitrogen (but not peptide) bonds"/>
    <property type="evidence" value="ECO:0007669"/>
    <property type="project" value="InterPro"/>
</dbReference>
<dbReference type="PROSITE" id="PS51677">
    <property type="entry name" value="NODB"/>
    <property type="match status" value="1"/>
</dbReference>
<keyword evidence="5" id="KW-1185">Reference proteome</keyword>
<dbReference type="Gene3D" id="3.20.20.370">
    <property type="entry name" value="Glycoside hydrolase/deacetylase"/>
    <property type="match status" value="1"/>
</dbReference>
<dbReference type="RefSeq" id="WP_045088030.1">
    <property type="nucleotide sequence ID" value="NZ_LN824141.1"/>
</dbReference>
<gene>
    <name evidence="4" type="ORF">DTL3_1326</name>
</gene>
<proteinExistence type="predicted"/>
<evidence type="ECO:0000256" key="2">
    <source>
        <dbReference type="ARBA" id="ARBA00022729"/>
    </source>
</evidence>
<dbReference type="AlphaFoldDB" id="A0A0C7P2R0"/>
<evidence type="ECO:0000259" key="3">
    <source>
        <dbReference type="PROSITE" id="PS51677"/>
    </source>
</evidence>
<dbReference type="CDD" id="cd10967">
    <property type="entry name" value="CE4_GLA_like_6s"/>
    <property type="match status" value="1"/>
</dbReference>
<name>A0A0C7P2R0_DEFTU</name>
<organism evidence="4 5">
    <name type="scientific">Defluviitoga tunisiensis</name>
    <dbReference type="NCBI Taxonomy" id="1006576"/>
    <lineage>
        <taxon>Bacteria</taxon>
        <taxon>Thermotogati</taxon>
        <taxon>Thermotogota</taxon>
        <taxon>Thermotogae</taxon>
        <taxon>Petrotogales</taxon>
        <taxon>Petrotogaceae</taxon>
        <taxon>Defluviitoga</taxon>
    </lineage>
</organism>
<evidence type="ECO:0000313" key="4">
    <source>
        <dbReference type="EMBL" id="CEP78620.1"/>
    </source>
</evidence>
<dbReference type="Pfam" id="PF01522">
    <property type="entry name" value="Polysacc_deac_1"/>
    <property type="match status" value="1"/>
</dbReference>
<keyword evidence="2" id="KW-0732">Signal</keyword>
<dbReference type="PANTHER" id="PTHR34216:SF3">
    <property type="entry name" value="POLY-BETA-1,6-N-ACETYL-D-GLUCOSAMINE N-DEACETYLASE"/>
    <property type="match status" value="1"/>
</dbReference>
<evidence type="ECO:0000313" key="5">
    <source>
        <dbReference type="Proteomes" id="UP000032809"/>
    </source>
</evidence>
<reference evidence="5" key="1">
    <citation type="submission" date="2014-11" db="EMBL/GenBank/DDBJ databases">
        <authorList>
            <person name="Wibberg D."/>
        </authorList>
    </citation>
    <scope>NUCLEOTIDE SEQUENCE [LARGE SCALE GENOMIC DNA]</scope>
    <source>
        <strain evidence="5">L3</strain>
    </source>
</reference>